<reference evidence="2" key="1">
    <citation type="submission" date="2012-09" db="EMBL/GenBank/DDBJ databases">
        <authorList>
            <person name="Martin A.A."/>
        </authorList>
    </citation>
    <scope>NUCLEOTIDE SEQUENCE</scope>
</reference>
<evidence type="ECO:0000313" key="3">
    <source>
        <dbReference type="WBParaSite" id="ACAC_0001080701-mRNA-1"/>
    </source>
</evidence>
<dbReference type="InterPro" id="IPR031833">
    <property type="entry name" value="DUF4748"/>
</dbReference>
<keyword evidence="2" id="KW-1185">Reference proteome</keyword>
<accession>A0A0K0DHU8</accession>
<evidence type="ECO:0000313" key="2">
    <source>
        <dbReference type="Proteomes" id="UP000035642"/>
    </source>
</evidence>
<dbReference type="Pfam" id="PF15932">
    <property type="entry name" value="DUF4748"/>
    <property type="match status" value="1"/>
</dbReference>
<evidence type="ECO:0000256" key="1">
    <source>
        <dbReference type="SAM" id="Phobius"/>
    </source>
</evidence>
<organism evidence="2 3">
    <name type="scientific">Angiostrongylus cantonensis</name>
    <name type="common">Rat lungworm</name>
    <dbReference type="NCBI Taxonomy" id="6313"/>
    <lineage>
        <taxon>Eukaryota</taxon>
        <taxon>Metazoa</taxon>
        <taxon>Ecdysozoa</taxon>
        <taxon>Nematoda</taxon>
        <taxon>Chromadorea</taxon>
        <taxon>Rhabditida</taxon>
        <taxon>Rhabditina</taxon>
        <taxon>Rhabditomorpha</taxon>
        <taxon>Strongyloidea</taxon>
        <taxon>Metastrongylidae</taxon>
        <taxon>Angiostrongylus</taxon>
    </lineage>
</organism>
<dbReference type="Proteomes" id="UP000035642">
    <property type="component" value="Unassembled WGS sequence"/>
</dbReference>
<protein>
    <submittedName>
        <fullName evidence="3">Small integral membrane protein 8</fullName>
    </submittedName>
</protein>
<sequence>LEERIRKKSSARDSTFGGQKIFWNYRSEVVDKLGLDDKHKNIGIAYAVIIVLGFTAFVYVKSEVILNRKEEMEERHRIKRELKMRGENDNSGNKKLAVADS</sequence>
<keyword evidence="1" id="KW-1133">Transmembrane helix</keyword>
<keyword evidence="1" id="KW-0812">Transmembrane</keyword>
<keyword evidence="1" id="KW-0472">Membrane</keyword>
<dbReference type="WBParaSite" id="ACAC_0001080701-mRNA-1">
    <property type="protein sequence ID" value="ACAC_0001080701-mRNA-1"/>
    <property type="gene ID" value="ACAC_0001080701"/>
</dbReference>
<proteinExistence type="predicted"/>
<name>A0A0K0DHU8_ANGCA</name>
<dbReference type="AlphaFoldDB" id="A0A0K0DHU8"/>
<reference evidence="3" key="2">
    <citation type="submission" date="2017-02" db="UniProtKB">
        <authorList>
            <consortium name="WormBaseParasite"/>
        </authorList>
    </citation>
    <scope>IDENTIFICATION</scope>
</reference>
<feature type="transmembrane region" description="Helical" evidence="1">
    <location>
        <begin position="42"/>
        <end position="60"/>
    </location>
</feature>